<evidence type="ECO:0000256" key="1">
    <source>
        <dbReference type="ARBA" id="ARBA00022737"/>
    </source>
</evidence>
<dbReference type="AlphaFoldDB" id="A0A6M2BWW5"/>
<name>A0A6M2BWW5_9GAMM</name>
<evidence type="ECO:0000256" key="2">
    <source>
        <dbReference type="ARBA" id="ARBA00023043"/>
    </source>
</evidence>
<dbReference type="PROSITE" id="PS50297">
    <property type="entry name" value="ANK_REP_REGION"/>
    <property type="match status" value="2"/>
</dbReference>
<evidence type="ECO:0000313" key="5">
    <source>
        <dbReference type="Proteomes" id="UP000472676"/>
    </source>
</evidence>
<evidence type="ECO:0000313" key="4">
    <source>
        <dbReference type="EMBL" id="NGY06775.1"/>
    </source>
</evidence>
<keyword evidence="1" id="KW-0677">Repeat</keyword>
<dbReference type="Proteomes" id="UP000472676">
    <property type="component" value="Unassembled WGS sequence"/>
</dbReference>
<dbReference type="PANTHER" id="PTHR24198">
    <property type="entry name" value="ANKYRIN REPEAT AND PROTEIN KINASE DOMAIN-CONTAINING PROTEIN"/>
    <property type="match status" value="1"/>
</dbReference>
<sequence>MSAVRPLMLAIQNRDLAAAQSALERDASQATDPLPGGLSPLLFALYNGAPDIAALLAGFRPLDLFEAAASDDARRVAELALADPAALQSHSVDGWTPLHLAAFLGAKHTTLILIGLGASLDARSTNPMANTPMHAAIAGAAGESLAPLLIALGADVHHVGGTDVTALHLAASRGFDGLVKLLMARGVDRNARTEDGKSAAEIARERGHLGTAALLELAEH</sequence>
<gene>
    <name evidence="4" type="ORF">G7Y85_18525</name>
</gene>
<protein>
    <submittedName>
        <fullName evidence="4">Ankyrin repeat domain-containing protein</fullName>
    </submittedName>
</protein>
<organism evidence="4 5">
    <name type="scientific">Solimonas terrae</name>
    <dbReference type="NCBI Taxonomy" id="1396819"/>
    <lineage>
        <taxon>Bacteria</taxon>
        <taxon>Pseudomonadati</taxon>
        <taxon>Pseudomonadota</taxon>
        <taxon>Gammaproteobacteria</taxon>
        <taxon>Nevskiales</taxon>
        <taxon>Nevskiaceae</taxon>
        <taxon>Solimonas</taxon>
    </lineage>
</organism>
<evidence type="ECO:0000256" key="3">
    <source>
        <dbReference type="PROSITE-ProRule" id="PRU00023"/>
    </source>
</evidence>
<feature type="repeat" description="ANK" evidence="3">
    <location>
        <begin position="162"/>
        <end position="194"/>
    </location>
</feature>
<dbReference type="RefSeq" id="WP_166260994.1">
    <property type="nucleotide sequence ID" value="NZ_JAAMOW010000010.1"/>
</dbReference>
<dbReference type="Pfam" id="PF13857">
    <property type="entry name" value="Ank_5"/>
    <property type="match status" value="1"/>
</dbReference>
<accession>A0A6M2BWW5</accession>
<comment type="caution">
    <text evidence="4">The sequence shown here is derived from an EMBL/GenBank/DDBJ whole genome shotgun (WGS) entry which is preliminary data.</text>
</comment>
<keyword evidence="2 3" id="KW-0040">ANK repeat</keyword>
<dbReference type="Pfam" id="PF00023">
    <property type="entry name" value="Ank"/>
    <property type="match status" value="1"/>
</dbReference>
<dbReference type="SUPFAM" id="SSF48403">
    <property type="entry name" value="Ankyrin repeat"/>
    <property type="match status" value="1"/>
</dbReference>
<dbReference type="EMBL" id="JAAMOW010000010">
    <property type="protein sequence ID" value="NGY06775.1"/>
    <property type="molecule type" value="Genomic_DNA"/>
</dbReference>
<dbReference type="PRINTS" id="PR01415">
    <property type="entry name" value="ANKYRIN"/>
</dbReference>
<dbReference type="Gene3D" id="1.25.40.20">
    <property type="entry name" value="Ankyrin repeat-containing domain"/>
    <property type="match status" value="1"/>
</dbReference>
<keyword evidence="5" id="KW-1185">Reference proteome</keyword>
<feature type="repeat" description="ANK" evidence="3">
    <location>
        <begin position="93"/>
        <end position="125"/>
    </location>
</feature>
<dbReference type="PANTHER" id="PTHR24198:SF194">
    <property type="entry name" value="INVERSIN-A"/>
    <property type="match status" value="1"/>
</dbReference>
<dbReference type="PROSITE" id="PS50088">
    <property type="entry name" value="ANK_REPEAT"/>
    <property type="match status" value="2"/>
</dbReference>
<dbReference type="InterPro" id="IPR036770">
    <property type="entry name" value="Ankyrin_rpt-contain_sf"/>
</dbReference>
<reference evidence="4 5" key="1">
    <citation type="journal article" date="2014" name="Int. J. Syst. Evol. Microbiol.">
        <title>Solimonas terrae sp. nov., isolated from soil.</title>
        <authorList>
            <person name="Kim S.J."/>
            <person name="Moon J.Y."/>
            <person name="Weon H.Y."/>
            <person name="Ahn J.H."/>
            <person name="Chen W.M."/>
            <person name="Kwon S.W."/>
        </authorList>
    </citation>
    <scope>NUCLEOTIDE SEQUENCE [LARGE SCALE GENOMIC DNA]</scope>
    <source>
        <strain evidence="4 5">KIS83-12</strain>
    </source>
</reference>
<proteinExistence type="predicted"/>
<dbReference type="InterPro" id="IPR002110">
    <property type="entry name" value="Ankyrin_rpt"/>
</dbReference>
<dbReference type="SMART" id="SM00248">
    <property type="entry name" value="ANK"/>
    <property type="match status" value="4"/>
</dbReference>